<dbReference type="GO" id="GO:0035312">
    <property type="term" value="F:5'-3' DNA exonuclease activity"/>
    <property type="evidence" value="ECO:0007669"/>
    <property type="project" value="TreeGrafter"/>
</dbReference>
<dbReference type="EMBL" id="JAQQAF010000003">
    <property type="protein sequence ID" value="KAJ8499545.1"/>
    <property type="molecule type" value="Genomic_DNA"/>
</dbReference>
<dbReference type="Gene3D" id="3.60.15.10">
    <property type="entry name" value="Ribonuclease Z/Hydroxyacylglutathione hydrolase-like"/>
    <property type="match status" value="1"/>
</dbReference>
<gene>
    <name evidence="8" type="ORF">OPV22_010097</name>
</gene>
<dbReference type="Gene3D" id="3.40.50.12650">
    <property type="match status" value="1"/>
</dbReference>
<comment type="subcellular location">
    <subcellularLocation>
        <location evidence="1">Nucleus</location>
    </subcellularLocation>
</comment>
<name>A0AAV8RCL4_ENSVE</name>
<comment type="caution">
    <text evidence="8">The sequence shown here is derived from an EMBL/GenBank/DDBJ whole genome shotgun (WGS) entry which is preliminary data.</text>
</comment>
<dbReference type="Pfam" id="PF07522">
    <property type="entry name" value="DRMBL"/>
    <property type="match status" value="1"/>
</dbReference>
<reference evidence="8 9" key="1">
    <citation type="submission" date="2022-12" db="EMBL/GenBank/DDBJ databases">
        <title>Chromosome-scale assembly of the Ensete ventricosum genome.</title>
        <authorList>
            <person name="Dussert Y."/>
            <person name="Stocks J."/>
            <person name="Wendawek A."/>
            <person name="Woldeyes F."/>
            <person name="Nichols R.A."/>
            <person name="Borrell J.S."/>
        </authorList>
    </citation>
    <scope>NUCLEOTIDE SEQUENCE [LARGE SCALE GENOMIC DNA]</scope>
    <source>
        <strain evidence="9">cv. Maze</strain>
        <tissue evidence="8">Seeds</tissue>
    </source>
</reference>
<evidence type="ECO:0000256" key="3">
    <source>
        <dbReference type="ARBA" id="ARBA00022763"/>
    </source>
</evidence>
<dbReference type="GO" id="GO:0003684">
    <property type="term" value="F:damaged DNA binding"/>
    <property type="evidence" value="ECO:0007669"/>
    <property type="project" value="TreeGrafter"/>
</dbReference>
<protein>
    <recommendedName>
        <fullName evidence="7">DNA repair metallo-beta-lactamase domain-containing protein</fullName>
    </recommendedName>
</protein>
<keyword evidence="9" id="KW-1185">Reference proteome</keyword>
<evidence type="ECO:0000256" key="5">
    <source>
        <dbReference type="ARBA" id="ARBA00023242"/>
    </source>
</evidence>
<comment type="similarity">
    <text evidence="2">Belongs to the DNA repair metallo-beta-lactamase (DRMBL) family.</text>
</comment>
<dbReference type="Proteomes" id="UP001222027">
    <property type="component" value="Unassembled WGS sequence"/>
</dbReference>
<dbReference type="InterPro" id="IPR036866">
    <property type="entry name" value="RibonucZ/Hydroxyglut_hydro"/>
</dbReference>
<organism evidence="8 9">
    <name type="scientific">Ensete ventricosum</name>
    <name type="common">Abyssinian banana</name>
    <name type="synonym">Musa ensete</name>
    <dbReference type="NCBI Taxonomy" id="4639"/>
    <lineage>
        <taxon>Eukaryota</taxon>
        <taxon>Viridiplantae</taxon>
        <taxon>Streptophyta</taxon>
        <taxon>Embryophyta</taxon>
        <taxon>Tracheophyta</taxon>
        <taxon>Spermatophyta</taxon>
        <taxon>Magnoliopsida</taxon>
        <taxon>Liliopsida</taxon>
        <taxon>Zingiberales</taxon>
        <taxon>Musaceae</taxon>
        <taxon>Ensete</taxon>
    </lineage>
</organism>
<keyword evidence="3" id="KW-0227">DNA damage</keyword>
<keyword evidence="5" id="KW-0539">Nucleus</keyword>
<evidence type="ECO:0000259" key="7">
    <source>
        <dbReference type="Pfam" id="PF07522"/>
    </source>
</evidence>
<sequence length="640" mass="71964">MPIEMPKGLPFSVDTWTPTSLRKRHHFLTHAHKDHLTGIVVRASRPIYATRLTKNLALHYFPQLNDSLFVEIEVGESVVVDDPDGAFLVTAFDANHCPGAVMFLFEGRFGNLLQTGDCRLTPDCLQNLPLKYIVKKGRETLYHLDYLFLDCTFSRCCLKMPNKQSAIQQVISCIWKHPNAPVVYLSCDLLGREEILVEVSKTFGSNIFVDKSENSDCFHALFLAAPEILTEDASSRFQVLPLSKLYDKASEELANARASFQPEPLFIRPSAQWYAIDPNRYKSQKRKKCPAEAERDEFGVWHVCHSTHSSREELEWALQFLQPKWVISTTPPSRAMDLDYVKNHCYKTHLSSDDPLWKLFKGCYVKSIPSPPPSASEVLKNNDTSIFITKLSTSEINQLQPETSSQSQFEVELDLSPSSGTQPFTLFGRARLGHQEPDIIRIEENSIVEIEAESYAAKHDTLIEQPSSCLGCEITCSVKVSSAQIAITDSVSYSMEEKIVEQSFSNQSDDNVNGRVESSNGYSKKVLSICEPCIVKSGVEVKSDIWNITEPEDDKMGTLPNLDKLDEQLDVVRRDMPCIGSTSSFNPSLRNLYRSMNVPVPRPLPSLAELMEPCKRAKNVTSSDNTGSRHCYTTPAFLPS</sequence>
<evidence type="ECO:0000256" key="1">
    <source>
        <dbReference type="ARBA" id="ARBA00004123"/>
    </source>
</evidence>
<dbReference type="GO" id="GO:0006303">
    <property type="term" value="P:double-strand break repair via nonhomologous end joining"/>
    <property type="evidence" value="ECO:0007669"/>
    <property type="project" value="TreeGrafter"/>
</dbReference>
<dbReference type="FunFam" id="3.60.15.10:FF:000039">
    <property type="entry name" value="DNA repair metallo-beta-lactamase family protein"/>
    <property type="match status" value="1"/>
</dbReference>
<proteinExistence type="inferred from homology"/>
<evidence type="ECO:0000313" key="9">
    <source>
        <dbReference type="Proteomes" id="UP001222027"/>
    </source>
</evidence>
<dbReference type="PANTHER" id="PTHR23240">
    <property type="entry name" value="DNA CROSS-LINK REPAIR PROTEIN PSO2/SNM1-RELATED"/>
    <property type="match status" value="1"/>
</dbReference>
<dbReference type="GO" id="GO:0036297">
    <property type="term" value="P:interstrand cross-link repair"/>
    <property type="evidence" value="ECO:0007669"/>
    <property type="project" value="TreeGrafter"/>
</dbReference>
<dbReference type="SUPFAM" id="SSF56281">
    <property type="entry name" value="Metallo-hydrolase/oxidoreductase"/>
    <property type="match status" value="1"/>
</dbReference>
<dbReference type="PANTHER" id="PTHR23240:SF31">
    <property type="entry name" value="DNA REPAIR METALLO-BETA-LACTAMASE FAMILY PROTEIN"/>
    <property type="match status" value="1"/>
</dbReference>
<dbReference type="FunFam" id="3.40.50.12650:FF:000005">
    <property type="entry name" value="DNA repair metallo-beta-lactamase family protein"/>
    <property type="match status" value="1"/>
</dbReference>
<feature type="compositionally biased region" description="Polar residues" evidence="6">
    <location>
        <begin position="619"/>
        <end position="628"/>
    </location>
</feature>
<dbReference type="GO" id="GO:0005634">
    <property type="term" value="C:nucleus"/>
    <property type="evidence" value="ECO:0007669"/>
    <property type="project" value="UniProtKB-SubCell"/>
</dbReference>
<keyword evidence="4" id="KW-0234">DNA repair</keyword>
<evidence type="ECO:0000256" key="4">
    <source>
        <dbReference type="ARBA" id="ARBA00023204"/>
    </source>
</evidence>
<dbReference type="AlphaFoldDB" id="A0AAV8RCL4"/>
<accession>A0AAV8RCL4</accession>
<evidence type="ECO:0000313" key="8">
    <source>
        <dbReference type="EMBL" id="KAJ8499545.1"/>
    </source>
</evidence>
<feature type="domain" description="DNA repair metallo-beta-lactamase" evidence="7">
    <location>
        <begin position="226"/>
        <end position="333"/>
    </location>
</feature>
<evidence type="ECO:0000256" key="6">
    <source>
        <dbReference type="SAM" id="MobiDB-lite"/>
    </source>
</evidence>
<evidence type="ECO:0000256" key="2">
    <source>
        <dbReference type="ARBA" id="ARBA00010304"/>
    </source>
</evidence>
<dbReference type="InterPro" id="IPR011084">
    <property type="entry name" value="DRMBL"/>
</dbReference>
<feature type="region of interest" description="Disordered" evidence="6">
    <location>
        <begin position="619"/>
        <end position="640"/>
    </location>
</feature>